<dbReference type="RefSeq" id="XP_022090876.1">
    <property type="nucleotide sequence ID" value="XM_022235184.1"/>
</dbReference>
<organism evidence="3 4">
    <name type="scientific">Acanthaster planci</name>
    <name type="common">Crown-of-thorns starfish</name>
    <dbReference type="NCBI Taxonomy" id="133434"/>
    <lineage>
        <taxon>Eukaryota</taxon>
        <taxon>Metazoa</taxon>
        <taxon>Echinodermata</taxon>
        <taxon>Eleutherozoa</taxon>
        <taxon>Asterozoa</taxon>
        <taxon>Asteroidea</taxon>
        <taxon>Valvatacea</taxon>
        <taxon>Valvatida</taxon>
        <taxon>Acanthasteridae</taxon>
        <taxon>Acanthaster</taxon>
    </lineage>
</organism>
<keyword evidence="2" id="KW-1133">Transmembrane helix</keyword>
<keyword evidence="3" id="KW-1185">Reference proteome</keyword>
<name>A0A8B7YGV2_ACAPL</name>
<gene>
    <name evidence="4" type="primary">LOC110979411</name>
</gene>
<evidence type="ECO:0000256" key="2">
    <source>
        <dbReference type="SAM" id="Phobius"/>
    </source>
</evidence>
<evidence type="ECO:0000256" key="1">
    <source>
        <dbReference type="SAM" id="MobiDB-lite"/>
    </source>
</evidence>
<proteinExistence type="predicted"/>
<evidence type="ECO:0000313" key="4">
    <source>
        <dbReference type="RefSeq" id="XP_022090876.1"/>
    </source>
</evidence>
<dbReference type="Proteomes" id="UP000694845">
    <property type="component" value="Unplaced"/>
</dbReference>
<feature type="region of interest" description="Disordered" evidence="1">
    <location>
        <begin position="23"/>
        <end position="45"/>
    </location>
</feature>
<dbReference type="KEGG" id="aplc:110979411"/>
<evidence type="ECO:0000313" key="3">
    <source>
        <dbReference type="Proteomes" id="UP000694845"/>
    </source>
</evidence>
<dbReference type="AlphaFoldDB" id="A0A8B7YGV2"/>
<feature type="region of interest" description="Disordered" evidence="1">
    <location>
        <begin position="77"/>
        <end position="115"/>
    </location>
</feature>
<accession>A0A8B7YGV2</accession>
<sequence>MPTTPAENRQTGTPEMVLLTDTSKAPSNRAAEMTMSLSPTGRITERYTDSLRLTSDPTTEEIRDGEVTTVTIETTMPAYESSSRPPDDIETLKPNIAEQPDDNGDDKELVDKPEQKKKSKLTWLVPVGVCLVLLGIPAAFVCHYICKKDNSVHALDRLMFKNKGVALPKPKLIKPRYQGATPMTPPKATPVSTPTQPMIGMVEVHKVSGPVDLAESIENNM</sequence>
<feature type="compositionally biased region" description="Basic and acidic residues" evidence="1">
    <location>
        <begin position="106"/>
        <end position="115"/>
    </location>
</feature>
<protein>
    <submittedName>
        <fullName evidence="4">Uncharacterized protein LOC110979411</fullName>
    </submittedName>
</protein>
<dbReference type="GeneID" id="110979411"/>
<reference evidence="4" key="1">
    <citation type="submission" date="2025-08" db="UniProtKB">
        <authorList>
            <consortium name="RefSeq"/>
        </authorList>
    </citation>
    <scope>IDENTIFICATION</scope>
</reference>
<feature type="transmembrane region" description="Helical" evidence="2">
    <location>
        <begin position="121"/>
        <end position="141"/>
    </location>
</feature>
<keyword evidence="2" id="KW-0812">Transmembrane</keyword>
<keyword evidence="2" id="KW-0472">Membrane</keyword>